<gene>
    <name evidence="7" type="ORF">SAMN02746011_01787</name>
</gene>
<feature type="transmembrane region" description="Helical" evidence="6">
    <location>
        <begin position="6"/>
        <end position="25"/>
    </location>
</feature>
<evidence type="ECO:0000256" key="5">
    <source>
        <dbReference type="ARBA" id="ARBA00023136"/>
    </source>
</evidence>
<dbReference type="PANTHER" id="PTHR30028:SF0">
    <property type="entry name" value="PROTEIN ALUMINUM SENSITIVE 3"/>
    <property type="match status" value="1"/>
</dbReference>
<feature type="transmembrane region" description="Helical" evidence="6">
    <location>
        <begin position="37"/>
        <end position="58"/>
    </location>
</feature>
<sequence>MSNNLQASPFSLVLAFVFVLMAIGISYREKLKLEKEIVWSVIRMIVQLVAVAYVLGYVFEMDNFWLTSGMILVIVINASINAANRGKGLNQPLLVSFIALASTTVLTLSILVLSGNLKFIPSQMIPVTGMIVGNSMKSVGLVYSNLFQLYKDQEQAVLEKISLGANPYQASHNVIQLTIKNGIQPTVDGIKTTGIVSLPGMMSGLMLAGVDPLKAIVYQIMVMFMIIGGTSFAMIIATYLSYRSFFNDRYQLNTRLKEIQ</sequence>
<evidence type="ECO:0000256" key="2">
    <source>
        <dbReference type="ARBA" id="ARBA00005268"/>
    </source>
</evidence>
<keyword evidence="4 6" id="KW-1133">Transmembrane helix</keyword>
<feature type="transmembrane region" description="Helical" evidence="6">
    <location>
        <begin position="64"/>
        <end position="82"/>
    </location>
</feature>
<comment type="similarity">
    <text evidence="2">Belongs to the UPF0014 family.</text>
</comment>
<dbReference type="EMBL" id="FUWO01000020">
    <property type="protein sequence ID" value="SJZ80012.1"/>
    <property type="molecule type" value="Genomic_DNA"/>
</dbReference>
<dbReference type="PANTHER" id="PTHR30028">
    <property type="entry name" value="UPF0014 INNER MEMBRANE PROTEIN YBBM-RELATED"/>
    <property type="match status" value="1"/>
</dbReference>
<name>A0A1T4NLF0_9LACT</name>
<keyword evidence="8" id="KW-1185">Reference proteome</keyword>
<dbReference type="RefSeq" id="WP_078756475.1">
    <property type="nucleotide sequence ID" value="NZ_FUWO01000020.1"/>
</dbReference>
<dbReference type="AlphaFoldDB" id="A0A1T4NLF0"/>
<feature type="transmembrane region" description="Helical" evidence="6">
    <location>
        <begin position="94"/>
        <end position="114"/>
    </location>
</feature>
<dbReference type="InterPro" id="IPR005226">
    <property type="entry name" value="UPF0014_fam"/>
</dbReference>
<organism evidence="7 8">
    <name type="scientific">Globicatella sulfidifaciens DSM 15739</name>
    <dbReference type="NCBI Taxonomy" id="1121925"/>
    <lineage>
        <taxon>Bacteria</taxon>
        <taxon>Bacillati</taxon>
        <taxon>Bacillota</taxon>
        <taxon>Bacilli</taxon>
        <taxon>Lactobacillales</taxon>
        <taxon>Aerococcaceae</taxon>
        <taxon>Globicatella</taxon>
    </lineage>
</organism>
<evidence type="ECO:0000256" key="6">
    <source>
        <dbReference type="SAM" id="Phobius"/>
    </source>
</evidence>
<comment type="subcellular location">
    <subcellularLocation>
        <location evidence="1">Membrane</location>
        <topology evidence="1">Multi-pass membrane protein</topology>
    </subcellularLocation>
</comment>
<keyword evidence="5 6" id="KW-0472">Membrane</keyword>
<protein>
    <submittedName>
        <fullName evidence="7">Putative ABC transport system permease protein</fullName>
    </submittedName>
</protein>
<evidence type="ECO:0000313" key="7">
    <source>
        <dbReference type="EMBL" id="SJZ80012.1"/>
    </source>
</evidence>
<keyword evidence="3 6" id="KW-0812">Transmembrane</keyword>
<evidence type="ECO:0000313" key="8">
    <source>
        <dbReference type="Proteomes" id="UP000189941"/>
    </source>
</evidence>
<dbReference type="Pfam" id="PF03649">
    <property type="entry name" value="UPF0014"/>
    <property type="match status" value="1"/>
</dbReference>
<reference evidence="8" key="1">
    <citation type="submission" date="2017-02" db="EMBL/GenBank/DDBJ databases">
        <authorList>
            <person name="Varghese N."/>
            <person name="Submissions S."/>
        </authorList>
    </citation>
    <scope>NUCLEOTIDE SEQUENCE [LARGE SCALE GENOMIC DNA]</scope>
    <source>
        <strain evidence="8">DSM 15739</strain>
    </source>
</reference>
<dbReference type="GO" id="GO:0005886">
    <property type="term" value="C:plasma membrane"/>
    <property type="evidence" value="ECO:0007669"/>
    <property type="project" value="TreeGrafter"/>
</dbReference>
<accession>A0A1T4NLF0</accession>
<dbReference type="Proteomes" id="UP000189941">
    <property type="component" value="Unassembled WGS sequence"/>
</dbReference>
<proteinExistence type="inferred from homology"/>
<evidence type="ECO:0000256" key="3">
    <source>
        <dbReference type="ARBA" id="ARBA00022692"/>
    </source>
</evidence>
<feature type="transmembrane region" description="Helical" evidence="6">
    <location>
        <begin position="216"/>
        <end position="242"/>
    </location>
</feature>
<evidence type="ECO:0000256" key="1">
    <source>
        <dbReference type="ARBA" id="ARBA00004141"/>
    </source>
</evidence>
<dbReference type="OrthoDB" id="9791807at2"/>
<evidence type="ECO:0000256" key="4">
    <source>
        <dbReference type="ARBA" id="ARBA00022989"/>
    </source>
</evidence>